<dbReference type="HOGENOM" id="CLU_2715819_0_0_7"/>
<reference evidence="1 2" key="1">
    <citation type="submission" date="2007-10" db="EMBL/GenBank/DDBJ databases">
        <title>Complete sequence of Desulfococcus oleovorans Hxd3.</title>
        <authorList>
            <consortium name="US DOE Joint Genome Institute"/>
            <person name="Copeland A."/>
            <person name="Lucas S."/>
            <person name="Lapidus A."/>
            <person name="Barry K."/>
            <person name="Glavina del Rio T."/>
            <person name="Dalin E."/>
            <person name="Tice H."/>
            <person name="Pitluck S."/>
            <person name="Kiss H."/>
            <person name="Brettin T."/>
            <person name="Bruce D."/>
            <person name="Detter J.C."/>
            <person name="Han C."/>
            <person name="Schmutz J."/>
            <person name="Larimer F."/>
            <person name="Land M."/>
            <person name="Hauser L."/>
            <person name="Kyrpides N."/>
            <person name="Kim E."/>
            <person name="Wawrik B."/>
            <person name="Richardson P."/>
        </authorList>
    </citation>
    <scope>NUCLEOTIDE SEQUENCE [LARGE SCALE GENOMIC DNA]</scope>
    <source>
        <strain evidence="2">DSM 6200 / JCM 39069 / Hxd3</strain>
    </source>
</reference>
<gene>
    <name evidence="1" type="ordered locus">Dole_1304</name>
</gene>
<evidence type="ECO:0000313" key="1">
    <source>
        <dbReference type="EMBL" id="ABW67110.1"/>
    </source>
</evidence>
<organism evidence="1 2">
    <name type="scientific">Desulfosudis oleivorans (strain DSM 6200 / JCM 39069 / Hxd3)</name>
    <name type="common">Desulfococcus oleovorans</name>
    <dbReference type="NCBI Taxonomy" id="96561"/>
    <lineage>
        <taxon>Bacteria</taxon>
        <taxon>Pseudomonadati</taxon>
        <taxon>Thermodesulfobacteriota</taxon>
        <taxon>Desulfobacteria</taxon>
        <taxon>Desulfobacterales</taxon>
        <taxon>Desulfosudaceae</taxon>
        <taxon>Desulfosudis</taxon>
    </lineage>
</organism>
<proteinExistence type="predicted"/>
<dbReference type="Proteomes" id="UP000008561">
    <property type="component" value="Chromosome"/>
</dbReference>
<dbReference type="EMBL" id="CP000859">
    <property type="protein sequence ID" value="ABW67110.1"/>
    <property type="molecule type" value="Genomic_DNA"/>
</dbReference>
<sequence length="72" mass="8358">MYFSWRQEKYQKNRAPQLGLWLATPQAWLPSRKRFFRRGQELARFAVLKQPARFSPKKAFALGCAAMGGACH</sequence>
<dbReference type="KEGG" id="dol:Dole_1304"/>
<dbReference type="AlphaFoldDB" id="A8ZYA3"/>
<keyword evidence="2" id="KW-1185">Reference proteome</keyword>
<protein>
    <submittedName>
        <fullName evidence="1">Uncharacterized protein</fullName>
    </submittedName>
</protein>
<evidence type="ECO:0000313" key="2">
    <source>
        <dbReference type="Proteomes" id="UP000008561"/>
    </source>
</evidence>
<accession>A8ZYA3</accession>
<name>A8ZYA3_DESOH</name>